<dbReference type="InterPro" id="IPR025334">
    <property type="entry name" value="DUF4240"/>
</dbReference>
<proteinExistence type="predicted"/>
<dbReference type="EMBL" id="JBEYBF010000003">
    <property type="protein sequence ID" value="MEU1951474.1"/>
    <property type="molecule type" value="Genomic_DNA"/>
</dbReference>
<organism evidence="2 3">
    <name type="scientific">Nocardia rhamnosiphila</name>
    <dbReference type="NCBI Taxonomy" id="426716"/>
    <lineage>
        <taxon>Bacteria</taxon>
        <taxon>Bacillati</taxon>
        <taxon>Actinomycetota</taxon>
        <taxon>Actinomycetes</taxon>
        <taxon>Mycobacteriales</taxon>
        <taxon>Nocardiaceae</taxon>
        <taxon>Nocardia</taxon>
    </lineage>
</organism>
<comment type="caution">
    <text evidence="2">The sequence shown here is derived from an EMBL/GenBank/DDBJ whole genome shotgun (WGS) entry which is preliminary data.</text>
</comment>
<evidence type="ECO:0000313" key="3">
    <source>
        <dbReference type="Proteomes" id="UP001550628"/>
    </source>
</evidence>
<evidence type="ECO:0000259" key="1">
    <source>
        <dbReference type="Pfam" id="PF14024"/>
    </source>
</evidence>
<gene>
    <name evidence="2" type="ORF">ABZ510_06395</name>
</gene>
<feature type="domain" description="DUF4240" evidence="1">
    <location>
        <begin position="10"/>
        <end position="123"/>
    </location>
</feature>
<accession>A0ABV2WKR1</accession>
<keyword evidence="3" id="KW-1185">Reference proteome</keyword>
<dbReference type="Pfam" id="PF14024">
    <property type="entry name" value="DUF4240"/>
    <property type="match status" value="1"/>
</dbReference>
<sequence>MNDIVTADEESRFWELVDTAWAEVGAEPDALRKSLITRTGDDAAYALDPHLRVFLARLRDLAEGLSSAQLTALDRVAERKLHEVDRADIQEVTDGSDDGFLYCRGFIVAMGRDFHRAVLADPSVAVLDAECESFCYFFAHLHHERFGCFPETGSGISRESGRNRAGWS</sequence>
<dbReference type="Proteomes" id="UP001550628">
    <property type="component" value="Unassembled WGS sequence"/>
</dbReference>
<reference evidence="2 3" key="1">
    <citation type="submission" date="2024-06" db="EMBL/GenBank/DDBJ databases">
        <title>The Natural Products Discovery Center: Release of the First 8490 Sequenced Strains for Exploring Actinobacteria Biosynthetic Diversity.</title>
        <authorList>
            <person name="Kalkreuter E."/>
            <person name="Kautsar S.A."/>
            <person name="Yang D."/>
            <person name="Bader C.D."/>
            <person name="Teijaro C.N."/>
            <person name="Fluegel L."/>
            <person name="Davis C.M."/>
            <person name="Simpson J.R."/>
            <person name="Lauterbach L."/>
            <person name="Steele A.D."/>
            <person name="Gui C."/>
            <person name="Meng S."/>
            <person name="Li G."/>
            <person name="Viehrig K."/>
            <person name="Ye F."/>
            <person name="Su P."/>
            <person name="Kiefer A.F."/>
            <person name="Nichols A."/>
            <person name="Cepeda A.J."/>
            <person name="Yan W."/>
            <person name="Fan B."/>
            <person name="Jiang Y."/>
            <person name="Adhikari A."/>
            <person name="Zheng C.-J."/>
            <person name="Schuster L."/>
            <person name="Cowan T.M."/>
            <person name="Smanski M.J."/>
            <person name="Chevrette M.G."/>
            <person name="De Carvalho L.P.S."/>
            <person name="Shen B."/>
        </authorList>
    </citation>
    <scope>NUCLEOTIDE SEQUENCE [LARGE SCALE GENOMIC DNA]</scope>
    <source>
        <strain evidence="2 3">NPDC019708</strain>
    </source>
</reference>
<dbReference type="RefSeq" id="WP_356953584.1">
    <property type="nucleotide sequence ID" value="NZ_JBEYBD010000001.1"/>
</dbReference>
<name>A0ABV2WKR1_9NOCA</name>
<evidence type="ECO:0000313" key="2">
    <source>
        <dbReference type="EMBL" id="MEU1951474.1"/>
    </source>
</evidence>
<protein>
    <submittedName>
        <fullName evidence="2">DUF4240 domain-containing protein</fullName>
    </submittedName>
</protein>